<protein>
    <submittedName>
        <fullName evidence="2">Uncharacterized protein</fullName>
    </submittedName>
</protein>
<feature type="compositionally biased region" description="Basic and acidic residues" evidence="1">
    <location>
        <begin position="1"/>
        <end position="12"/>
    </location>
</feature>
<evidence type="ECO:0000256" key="1">
    <source>
        <dbReference type="SAM" id="MobiDB-lite"/>
    </source>
</evidence>
<gene>
    <name evidence="2" type="ORF">caldi_22540</name>
</gene>
<proteinExistence type="predicted"/>
<reference evidence="2" key="1">
    <citation type="submission" date="2022-03" db="EMBL/GenBank/DDBJ databases">
        <title>Complete genome sequence of Caldinitratiruptor microaerophilus.</title>
        <authorList>
            <person name="Mukaiyama R."/>
            <person name="Nishiyama T."/>
            <person name="Ueda K."/>
        </authorList>
    </citation>
    <scope>NUCLEOTIDE SEQUENCE</scope>
    <source>
        <strain evidence="2">JCM 16183</strain>
    </source>
</reference>
<dbReference type="AlphaFoldDB" id="A0AA35CMF1"/>
<name>A0AA35CMF1_9FIRM</name>
<evidence type="ECO:0000313" key="3">
    <source>
        <dbReference type="Proteomes" id="UP001163687"/>
    </source>
</evidence>
<dbReference type="KEGG" id="cmic:caldi_22540"/>
<evidence type="ECO:0000313" key="2">
    <source>
        <dbReference type="EMBL" id="BDG61164.1"/>
    </source>
</evidence>
<keyword evidence="3" id="KW-1185">Reference proteome</keyword>
<sequence>MGEAHLHVHDPIEPPECPADGLGAQGAVHPADPQMQGAQTPSLPASPVRQGLLPYRVCLKSTSMMSS</sequence>
<accession>A0AA35CMF1</accession>
<feature type="region of interest" description="Disordered" evidence="1">
    <location>
        <begin position="1"/>
        <end position="47"/>
    </location>
</feature>
<organism evidence="2 3">
    <name type="scientific">Caldinitratiruptor microaerophilus</name>
    <dbReference type="NCBI Taxonomy" id="671077"/>
    <lineage>
        <taxon>Bacteria</taxon>
        <taxon>Bacillati</taxon>
        <taxon>Bacillota</taxon>
        <taxon>Clostridia</taxon>
        <taxon>Eubacteriales</taxon>
        <taxon>Symbiobacteriaceae</taxon>
        <taxon>Caldinitratiruptor</taxon>
    </lineage>
</organism>
<dbReference type="Proteomes" id="UP001163687">
    <property type="component" value="Chromosome"/>
</dbReference>
<dbReference type="EMBL" id="AP025628">
    <property type="protein sequence ID" value="BDG61164.1"/>
    <property type="molecule type" value="Genomic_DNA"/>
</dbReference>